<evidence type="ECO:0000313" key="4">
    <source>
        <dbReference type="EMBL" id="MDQ0291383.1"/>
    </source>
</evidence>
<protein>
    <submittedName>
        <fullName evidence="4">Peptidoglycan/xylan/chitin deacetylase (PgdA/CDA1 family)</fullName>
    </submittedName>
</protein>
<evidence type="ECO:0000313" key="5">
    <source>
        <dbReference type="Proteomes" id="UP001238163"/>
    </source>
</evidence>
<dbReference type="AlphaFoldDB" id="A0AAE3VJK7"/>
<dbReference type="EMBL" id="JAUSVL010000001">
    <property type="protein sequence ID" value="MDQ0291383.1"/>
    <property type="molecule type" value="Genomic_DNA"/>
</dbReference>
<evidence type="ECO:0000256" key="1">
    <source>
        <dbReference type="ARBA" id="ARBA00004613"/>
    </source>
</evidence>
<accession>A0AAE3VJK7</accession>
<dbReference type="PANTHER" id="PTHR34216:SF3">
    <property type="entry name" value="POLY-BETA-1,6-N-ACETYL-D-GLUCOSAMINE N-DEACETYLASE"/>
    <property type="match status" value="1"/>
</dbReference>
<dbReference type="Pfam" id="PF01522">
    <property type="entry name" value="Polysacc_deac_1"/>
    <property type="match status" value="1"/>
</dbReference>
<dbReference type="SUPFAM" id="SSF88713">
    <property type="entry name" value="Glycoside hydrolase/deacetylase"/>
    <property type="match status" value="1"/>
</dbReference>
<dbReference type="Gene3D" id="3.20.20.370">
    <property type="entry name" value="Glycoside hydrolase/deacetylase"/>
    <property type="match status" value="1"/>
</dbReference>
<dbReference type="CDD" id="cd10967">
    <property type="entry name" value="CE4_GLA_like_6s"/>
    <property type="match status" value="1"/>
</dbReference>
<dbReference type="GO" id="GO:0005576">
    <property type="term" value="C:extracellular region"/>
    <property type="evidence" value="ECO:0007669"/>
    <property type="project" value="UniProtKB-SubCell"/>
</dbReference>
<organism evidence="4 5">
    <name type="scientific">Oligosphaera ethanolica</name>
    <dbReference type="NCBI Taxonomy" id="760260"/>
    <lineage>
        <taxon>Bacteria</taxon>
        <taxon>Pseudomonadati</taxon>
        <taxon>Lentisphaerota</taxon>
        <taxon>Oligosphaeria</taxon>
        <taxon>Oligosphaerales</taxon>
        <taxon>Oligosphaeraceae</taxon>
        <taxon>Oligosphaera</taxon>
    </lineage>
</organism>
<dbReference type="PROSITE" id="PS51677">
    <property type="entry name" value="NODB"/>
    <property type="match status" value="1"/>
</dbReference>
<gene>
    <name evidence="4" type="ORF">J3R75_003490</name>
</gene>
<keyword evidence="2" id="KW-0732">Signal</keyword>
<evidence type="ECO:0000259" key="3">
    <source>
        <dbReference type="PROSITE" id="PS51677"/>
    </source>
</evidence>
<name>A0AAE3VJK7_9BACT</name>
<keyword evidence="5" id="KW-1185">Reference proteome</keyword>
<dbReference type="GO" id="GO:0005975">
    <property type="term" value="P:carbohydrate metabolic process"/>
    <property type="evidence" value="ECO:0007669"/>
    <property type="project" value="InterPro"/>
</dbReference>
<comment type="caution">
    <text evidence="4">The sequence shown here is derived from an EMBL/GenBank/DDBJ whole genome shotgun (WGS) entry which is preliminary data.</text>
</comment>
<sequence length="218" mass="24976">MIRVAQCWDDGVLNDARLADIFRKYQAKATFNINPGLREPNTRTNKWKYQDFEVQGLSLAEMPSVYKGFKVASHTMRHPNADKIPVADFVREAVDARKYIEDHFQQEAPGFAWPCGVTTDDTVKALSDCGFAYGRTTKNVESVLPVAEPLRLHSNCHFLNPNFWDIFAKARPSGVFYFWGHSYELKNDEAKWADFDAKIARLSAEPDVQWIDVIDIVR</sequence>
<feature type="domain" description="NodB homology" evidence="3">
    <location>
        <begin position="2"/>
        <end position="218"/>
    </location>
</feature>
<dbReference type="PANTHER" id="PTHR34216">
    <property type="match status" value="1"/>
</dbReference>
<dbReference type="RefSeq" id="WP_307264101.1">
    <property type="nucleotide sequence ID" value="NZ_JAUSVL010000001.1"/>
</dbReference>
<evidence type="ECO:0000256" key="2">
    <source>
        <dbReference type="ARBA" id="ARBA00022729"/>
    </source>
</evidence>
<reference evidence="4" key="1">
    <citation type="submission" date="2023-07" db="EMBL/GenBank/DDBJ databases">
        <title>Genomic Encyclopedia of Type Strains, Phase IV (KMG-IV): sequencing the most valuable type-strain genomes for metagenomic binning, comparative biology and taxonomic classification.</title>
        <authorList>
            <person name="Goeker M."/>
        </authorList>
    </citation>
    <scope>NUCLEOTIDE SEQUENCE</scope>
    <source>
        <strain evidence="4">DSM 24202</strain>
    </source>
</reference>
<dbReference type="GO" id="GO:0016810">
    <property type="term" value="F:hydrolase activity, acting on carbon-nitrogen (but not peptide) bonds"/>
    <property type="evidence" value="ECO:0007669"/>
    <property type="project" value="InterPro"/>
</dbReference>
<dbReference type="InterPro" id="IPR011330">
    <property type="entry name" value="Glyco_hydro/deAcase_b/a-brl"/>
</dbReference>
<dbReference type="InterPro" id="IPR002509">
    <property type="entry name" value="NODB_dom"/>
</dbReference>
<comment type="subcellular location">
    <subcellularLocation>
        <location evidence="1">Secreted</location>
    </subcellularLocation>
</comment>
<dbReference type="InterPro" id="IPR051398">
    <property type="entry name" value="Polysacch_Deacetylase"/>
</dbReference>
<dbReference type="Proteomes" id="UP001238163">
    <property type="component" value="Unassembled WGS sequence"/>
</dbReference>
<proteinExistence type="predicted"/>